<name>A0A0F4YL23_RASE3</name>
<comment type="caution">
    <text evidence="1">The sequence shown here is derived from an EMBL/GenBank/DDBJ whole genome shotgun (WGS) entry which is preliminary data.</text>
</comment>
<dbReference type="OrthoDB" id="2013972at2759"/>
<accession>A0A0F4YL23</accession>
<dbReference type="EMBL" id="LASV01000472">
    <property type="protein sequence ID" value="KKA18288.1"/>
    <property type="molecule type" value="Genomic_DNA"/>
</dbReference>
<dbReference type="PANTHER" id="PTHR43591">
    <property type="entry name" value="METHYLTRANSFERASE"/>
    <property type="match status" value="1"/>
</dbReference>
<dbReference type="GO" id="GO:0008168">
    <property type="term" value="F:methyltransferase activity"/>
    <property type="evidence" value="ECO:0007669"/>
    <property type="project" value="TreeGrafter"/>
</dbReference>
<dbReference type="PANTHER" id="PTHR43591:SF10">
    <property type="entry name" value="ABC TRANSMEMBRANE TYPE-1 DOMAIN-CONTAINING PROTEIN-RELATED"/>
    <property type="match status" value="1"/>
</dbReference>
<dbReference type="Gene3D" id="3.40.50.150">
    <property type="entry name" value="Vaccinia Virus protein VP39"/>
    <property type="match status" value="1"/>
</dbReference>
<dbReference type="CDD" id="cd02440">
    <property type="entry name" value="AdoMet_MTases"/>
    <property type="match status" value="1"/>
</dbReference>
<dbReference type="AlphaFoldDB" id="A0A0F4YL23"/>
<dbReference type="Pfam" id="PF13489">
    <property type="entry name" value="Methyltransf_23"/>
    <property type="match status" value="1"/>
</dbReference>
<dbReference type="InterPro" id="IPR029063">
    <property type="entry name" value="SAM-dependent_MTases_sf"/>
</dbReference>
<evidence type="ECO:0000313" key="2">
    <source>
        <dbReference type="Proteomes" id="UP000053958"/>
    </source>
</evidence>
<dbReference type="SUPFAM" id="SSF53335">
    <property type="entry name" value="S-adenosyl-L-methionine-dependent methyltransferases"/>
    <property type="match status" value="1"/>
</dbReference>
<evidence type="ECO:0000313" key="1">
    <source>
        <dbReference type="EMBL" id="KKA18288.1"/>
    </source>
</evidence>
<keyword evidence="2" id="KW-1185">Reference proteome</keyword>
<sequence>MATPPGPETTDPTNPQFPIEGHHYIEAAEISDDVSDSAYGEENESYTTSLKSSITNYRYENGRRYHAPTDKCDKYPSAEVLGNDISPIQPTLVPPNVRFEVDDIENEWVYSSKFDFIHARYLAGSIKDWPKLMRQAFKFTKPGGWVEFQDFNMRFYTTSGGEFKPGCPLDQWTTEVIEGLKTLGMEPEPGPKLEGWVKEAGFINVHHQVLPLPVGVWPKDKKMKEIGALDYHQFLDGLEGISLRVFTNVRGWKPEEVQVFLIDVRKDLNNPRLRAQHNFLMHSFHHFYLTGM</sequence>
<reference evidence="1 2" key="1">
    <citation type="submission" date="2015-04" db="EMBL/GenBank/DDBJ databases">
        <authorList>
            <person name="Heijne W.H."/>
            <person name="Fedorova N.D."/>
            <person name="Nierman W.C."/>
            <person name="Vollebregt A.W."/>
            <person name="Zhao Z."/>
            <person name="Wu L."/>
            <person name="Kumar M."/>
            <person name="Stam H."/>
            <person name="van den Berg M.A."/>
            <person name="Pel H.J."/>
        </authorList>
    </citation>
    <scope>NUCLEOTIDE SEQUENCE [LARGE SCALE GENOMIC DNA]</scope>
    <source>
        <strain evidence="1 2">CBS 393.64</strain>
    </source>
</reference>
<dbReference type="Proteomes" id="UP000053958">
    <property type="component" value="Unassembled WGS sequence"/>
</dbReference>
<protein>
    <recommendedName>
        <fullName evidence="3">UMTA methyltransferase family protein</fullName>
    </recommendedName>
</protein>
<dbReference type="RefSeq" id="XP_013324900.1">
    <property type="nucleotide sequence ID" value="XM_013469446.1"/>
</dbReference>
<gene>
    <name evidence="1" type="ORF">T310_7764</name>
</gene>
<organism evidence="1 2">
    <name type="scientific">Rasamsonia emersonii (strain ATCC 16479 / CBS 393.64 / IMI 116815)</name>
    <dbReference type="NCBI Taxonomy" id="1408163"/>
    <lineage>
        <taxon>Eukaryota</taxon>
        <taxon>Fungi</taxon>
        <taxon>Dikarya</taxon>
        <taxon>Ascomycota</taxon>
        <taxon>Pezizomycotina</taxon>
        <taxon>Eurotiomycetes</taxon>
        <taxon>Eurotiomycetidae</taxon>
        <taxon>Eurotiales</taxon>
        <taxon>Trichocomaceae</taxon>
        <taxon>Rasamsonia</taxon>
    </lineage>
</organism>
<evidence type="ECO:0008006" key="3">
    <source>
        <dbReference type="Google" id="ProtNLM"/>
    </source>
</evidence>
<proteinExistence type="predicted"/>
<dbReference type="GeneID" id="25320029"/>
<dbReference type="STRING" id="1408163.A0A0F4YL23"/>